<evidence type="ECO:0000259" key="2">
    <source>
        <dbReference type="Pfam" id="PF13460"/>
    </source>
</evidence>
<dbReference type="EMBL" id="JBHUON010000008">
    <property type="protein sequence ID" value="MFD2864706.1"/>
    <property type="molecule type" value="Genomic_DNA"/>
</dbReference>
<dbReference type="PANTHER" id="PTHR12126:SF11">
    <property type="entry name" value="NADH DEHYDROGENASE [UBIQUINONE] 1 ALPHA SUBCOMPLEX SUBUNIT 9, MITOCHONDRIAL"/>
    <property type="match status" value="1"/>
</dbReference>
<evidence type="ECO:0000313" key="4">
    <source>
        <dbReference type="Proteomes" id="UP001597601"/>
    </source>
</evidence>
<dbReference type="Gene3D" id="3.40.50.720">
    <property type="entry name" value="NAD(P)-binding Rossmann-like Domain"/>
    <property type="match status" value="1"/>
</dbReference>
<dbReference type="SUPFAM" id="SSF51735">
    <property type="entry name" value="NAD(P)-binding Rossmann-fold domains"/>
    <property type="match status" value="1"/>
</dbReference>
<sequence length="484" mass="55465">MKVLLAGANGYIGTRLIPVLLEKDHDLVCLVRDKRRFDSQSDFSDKVSLIKGDLLKETTIDAFPKDIDVAYYLVHSMSQDKNFAELEAKSAENFVKQLDKTHCKQVIFLSGITNDDKLSEHLKSRRHVEDVLREAKAELTVLRAAIVIGSGSSSFEIIRDLTEKLPVMTVPRWVHTKCQPIAIRDVLGYLEGVMDNKKAIGKTFDVGGPDVLSFKDMMLGYAKARKLKRRFITIPFLSPKLSSYWLYFITSVSYSLAQSLVDSMKNETIMKNHDIDAVVKRKCLTYKEALELAFEKIEQNSIVSSWRDALNNGYLTSDFMDQIKVPQHGTVNYKVSTDIDSDTKEVWDNIMAIGGARGWYYWDWIWRIRGSIDRIVGGVGLRRGRTSNITISNGDVIDFWRVLLVDKPCKRLLLYAEMKLPGEAWLEFKITEEKGEKKLSQIATFRPNGLWGRLYWYTMFPFHLFIFKGMALQIVNFKILPAKK</sequence>
<dbReference type="RefSeq" id="WP_377125667.1">
    <property type="nucleotide sequence ID" value="NZ_JBHUHN010000001.1"/>
</dbReference>
<dbReference type="InterPro" id="IPR016040">
    <property type="entry name" value="NAD(P)-bd_dom"/>
</dbReference>
<proteinExistence type="predicted"/>
<keyword evidence="1" id="KW-0812">Transmembrane</keyword>
<accession>A0ABW5XPG1</accession>
<protein>
    <submittedName>
        <fullName evidence="3">SDR family oxidoreductase</fullName>
    </submittedName>
</protein>
<evidence type="ECO:0000313" key="3">
    <source>
        <dbReference type="EMBL" id="MFD2864706.1"/>
    </source>
</evidence>
<keyword evidence="4" id="KW-1185">Reference proteome</keyword>
<feature type="domain" description="NAD(P)-binding" evidence="2">
    <location>
        <begin position="7"/>
        <end position="147"/>
    </location>
</feature>
<dbReference type="PANTHER" id="PTHR12126">
    <property type="entry name" value="NADH-UBIQUINONE OXIDOREDUCTASE 39 KDA SUBUNIT-RELATED"/>
    <property type="match status" value="1"/>
</dbReference>
<comment type="caution">
    <text evidence="3">The sequence shown here is derived from an EMBL/GenBank/DDBJ whole genome shotgun (WGS) entry which is preliminary data.</text>
</comment>
<feature type="transmembrane region" description="Helical" evidence="1">
    <location>
        <begin position="454"/>
        <end position="475"/>
    </location>
</feature>
<keyword evidence="1" id="KW-0472">Membrane</keyword>
<dbReference type="InterPro" id="IPR021295">
    <property type="entry name" value="DUF2867"/>
</dbReference>
<evidence type="ECO:0000256" key="1">
    <source>
        <dbReference type="SAM" id="Phobius"/>
    </source>
</evidence>
<organism evidence="3 4">
    <name type="scientific">Mucilaginibacter antarcticus</name>
    <dbReference type="NCBI Taxonomy" id="1855725"/>
    <lineage>
        <taxon>Bacteria</taxon>
        <taxon>Pseudomonadati</taxon>
        <taxon>Bacteroidota</taxon>
        <taxon>Sphingobacteriia</taxon>
        <taxon>Sphingobacteriales</taxon>
        <taxon>Sphingobacteriaceae</taxon>
        <taxon>Mucilaginibacter</taxon>
    </lineage>
</organism>
<dbReference type="Pfam" id="PF11066">
    <property type="entry name" value="DUF2867"/>
    <property type="match status" value="1"/>
</dbReference>
<dbReference type="InterPro" id="IPR051207">
    <property type="entry name" value="ComplexI_NDUFA9_subunit"/>
</dbReference>
<gene>
    <name evidence="3" type="ORF">ACFSYC_08415</name>
</gene>
<dbReference type="Proteomes" id="UP001597601">
    <property type="component" value="Unassembled WGS sequence"/>
</dbReference>
<name>A0ABW5XPG1_9SPHI</name>
<dbReference type="InterPro" id="IPR036291">
    <property type="entry name" value="NAD(P)-bd_dom_sf"/>
</dbReference>
<keyword evidence="1" id="KW-1133">Transmembrane helix</keyword>
<dbReference type="Pfam" id="PF13460">
    <property type="entry name" value="NAD_binding_10"/>
    <property type="match status" value="1"/>
</dbReference>
<reference evidence="4" key="1">
    <citation type="journal article" date="2019" name="Int. J. Syst. Evol. Microbiol.">
        <title>The Global Catalogue of Microorganisms (GCM) 10K type strain sequencing project: providing services to taxonomists for standard genome sequencing and annotation.</title>
        <authorList>
            <consortium name="The Broad Institute Genomics Platform"/>
            <consortium name="The Broad Institute Genome Sequencing Center for Infectious Disease"/>
            <person name="Wu L."/>
            <person name="Ma J."/>
        </authorList>
    </citation>
    <scope>NUCLEOTIDE SEQUENCE [LARGE SCALE GENOMIC DNA]</scope>
    <source>
        <strain evidence="4">KCTC 52232</strain>
    </source>
</reference>